<gene>
    <name evidence="1" type="ordered locus">CA_C1999</name>
</gene>
<dbReference type="AlphaFoldDB" id="Q97HL2"/>
<accession>Q97HL2</accession>
<evidence type="ECO:0000313" key="1">
    <source>
        <dbReference type="EMBL" id="AAK79958.1"/>
    </source>
</evidence>
<organism evidence="1 2">
    <name type="scientific">Clostridium acetobutylicum (strain ATCC 824 / DSM 792 / JCM 1419 / IAM 19013 / LMG 5710 / NBRC 13948 / NRRL B-527 / VKM B-1787 / 2291 / W)</name>
    <dbReference type="NCBI Taxonomy" id="272562"/>
    <lineage>
        <taxon>Bacteria</taxon>
        <taxon>Bacillati</taxon>
        <taxon>Bacillota</taxon>
        <taxon>Clostridia</taxon>
        <taxon>Eubacteriales</taxon>
        <taxon>Clostridiaceae</taxon>
        <taxon>Clostridium</taxon>
    </lineage>
</organism>
<sequence length="61" mass="6822">MDENQIMDSINKHCLMVNGKKQLQCAIAFKIAKEFNISVSTIGTLCNKNSIKIKNCQIGCF</sequence>
<reference evidence="1 2" key="1">
    <citation type="journal article" date="2001" name="J. Bacteriol.">
        <title>Genome sequence and comparative analysis of the solvent-producing bacterium Clostridium acetobutylicum.</title>
        <authorList>
            <person name="Nolling J."/>
            <person name="Breton G."/>
            <person name="Omelchenko M.V."/>
            <person name="Makarova K.S."/>
            <person name="Zeng Q."/>
            <person name="Gibson R."/>
            <person name="Lee H.M."/>
            <person name="Dubois J."/>
            <person name="Qiu D."/>
            <person name="Hitti J."/>
            <person name="Wolf Y.I."/>
            <person name="Tatusov R.L."/>
            <person name="Sabathe F."/>
            <person name="Doucette-Stamm L."/>
            <person name="Soucaille P."/>
            <person name="Daly M.J."/>
            <person name="Bennett G.N."/>
            <person name="Koonin E.V."/>
            <person name="Smith D.R."/>
        </authorList>
    </citation>
    <scope>NUCLEOTIDE SEQUENCE [LARGE SCALE GENOMIC DNA]</scope>
    <source>
        <strain evidence="2">ATCC 824 / DSM 792 / JCM 1419 / LMG 5710 / VKM B-1787</strain>
    </source>
</reference>
<dbReference type="HOGENOM" id="CLU_198707_1_0_9"/>
<dbReference type="RefSeq" id="WP_010965299.1">
    <property type="nucleotide sequence ID" value="NC_003030.1"/>
</dbReference>
<dbReference type="OrthoDB" id="9802573at2"/>
<dbReference type="KEGG" id="cac:CA_C1999"/>
<dbReference type="Proteomes" id="UP000000814">
    <property type="component" value="Chromosome"/>
</dbReference>
<dbReference type="STRING" id="272562.CA_C1999"/>
<name>Q97HL2_CLOAB</name>
<dbReference type="GeneID" id="44998486"/>
<dbReference type="eggNOG" id="ENOG502ZVNS">
    <property type="taxonomic scope" value="Bacteria"/>
</dbReference>
<keyword evidence="2" id="KW-1185">Reference proteome</keyword>
<protein>
    <submittedName>
        <fullName evidence="1">Uncharacterized protein</fullName>
    </submittedName>
</protein>
<evidence type="ECO:0000313" key="2">
    <source>
        <dbReference type="Proteomes" id="UP000000814"/>
    </source>
</evidence>
<dbReference type="PIR" id="C97146">
    <property type="entry name" value="C97146"/>
</dbReference>
<proteinExistence type="predicted"/>
<dbReference type="EMBL" id="AE001437">
    <property type="protein sequence ID" value="AAK79958.1"/>
    <property type="molecule type" value="Genomic_DNA"/>
</dbReference>
<dbReference type="PATRIC" id="fig|272562.8.peg.2206"/>